<evidence type="ECO:0000256" key="2">
    <source>
        <dbReference type="ARBA" id="ARBA00022448"/>
    </source>
</evidence>
<evidence type="ECO:0000256" key="1">
    <source>
        <dbReference type="ARBA" id="ARBA00004141"/>
    </source>
</evidence>
<comment type="subcellular location">
    <subcellularLocation>
        <location evidence="1 11">Membrane</location>
        <topology evidence="1 11">Multi-pass membrane protein</topology>
    </subcellularLocation>
</comment>
<dbReference type="EnsemblMetazoa" id="OVOC1902.1">
    <property type="protein sequence ID" value="OVOC1902.1"/>
    <property type="gene ID" value="WBGene00238711"/>
</dbReference>
<dbReference type="SUPFAM" id="SSF81296">
    <property type="entry name" value="E set domains"/>
    <property type="match status" value="1"/>
</dbReference>
<dbReference type="OMA" id="VRLYMAC"/>
<dbReference type="InterPro" id="IPR014756">
    <property type="entry name" value="Ig_E-set"/>
</dbReference>
<protein>
    <submittedName>
        <fullName evidence="15">Uncharacterized protein</fullName>
    </submittedName>
</protein>
<name>A0A2K6VSF6_ONCVO</name>
<keyword evidence="5 11" id="KW-0851">Voltage-gated channel</keyword>
<proteinExistence type="inferred from homology"/>
<comment type="similarity">
    <text evidence="11">Belongs to the inward rectifier-type potassium channel (TC 1.A.2.1) family.</text>
</comment>
<keyword evidence="16" id="KW-1185">Reference proteome</keyword>
<dbReference type="Gene3D" id="2.60.40.1400">
    <property type="entry name" value="G protein-activated inward rectifier potassium channel 1"/>
    <property type="match status" value="1"/>
</dbReference>
<dbReference type="Pfam" id="PF17655">
    <property type="entry name" value="IRK_C"/>
    <property type="match status" value="1"/>
</dbReference>
<sequence>MDDNDNHEALLSLPLKENKICRPRLVAKNGRCILRQIGMPNPCRSIYRNWFHLVIECSWRVILCVFASGFIITWITFALIYYIIVLPDQSLQKPENEQCIANVYDLKTAFLFSLETQHTIGYGFRYVTDACLSLVFFLSLQCIAGVFMQTMLSGIVVAKLLRPKKRKQEIRFSQVAVIGPMSDTDRRPALMIRIADIQNNLYIAEPHVRLYIATSQINKKGERELAHFKDLNVGYDSGWDRVLLLWPITVKHLIDDQSPLFTMTPDEIHNAHFELIMIVEGIVEATGMTFQARTSFLPNEILWGYRFRSMVILNEKIGRYEIQYKLFDEIESIDGINFKVMEIDDDDDNDNYDSSRNHSGFI</sequence>
<dbReference type="GO" id="GO:0034702">
    <property type="term" value="C:monoatomic ion channel complex"/>
    <property type="evidence" value="ECO:0007669"/>
    <property type="project" value="UniProtKB-KW"/>
</dbReference>
<dbReference type="InterPro" id="IPR013518">
    <property type="entry name" value="K_chnl_inward-rec_Kir_cyto"/>
</dbReference>
<dbReference type="GO" id="GO:0005886">
    <property type="term" value="C:plasma membrane"/>
    <property type="evidence" value="ECO:0007669"/>
    <property type="project" value="TreeGrafter"/>
</dbReference>
<evidence type="ECO:0000256" key="6">
    <source>
        <dbReference type="ARBA" id="ARBA00022958"/>
    </source>
</evidence>
<keyword evidence="7 12" id="KW-1133">Transmembrane helix</keyword>
<dbReference type="SUPFAM" id="SSF81324">
    <property type="entry name" value="Voltage-gated potassium channels"/>
    <property type="match status" value="1"/>
</dbReference>
<keyword evidence="6 11" id="KW-0630">Potassium</keyword>
<evidence type="ECO:0000256" key="11">
    <source>
        <dbReference type="RuleBase" id="RU003822"/>
    </source>
</evidence>
<feature type="domain" description="Inward rectifier potassium channel C-terminal" evidence="14">
    <location>
        <begin position="170"/>
        <end position="344"/>
    </location>
</feature>
<keyword evidence="3 11" id="KW-0633">Potassium transport</keyword>
<dbReference type="EnsemblMetazoa" id="OVOC1902.2">
    <property type="protein sequence ID" value="OVOC1902.2"/>
    <property type="gene ID" value="WBGene00238711"/>
</dbReference>
<dbReference type="GO" id="GO:0034765">
    <property type="term" value="P:regulation of monoatomic ion transmembrane transport"/>
    <property type="evidence" value="ECO:0007669"/>
    <property type="project" value="TreeGrafter"/>
</dbReference>
<evidence type="ECO:0000256" key="10">
    <source>
        <dbReference type="ARBA" id="ARBA00023303"/>
    </source>
</evidence>
<evidence type="ECO:0000313" key="15">
    <source>
        <dbReference type="EnsemblMetazoa" id="OVOC1902.2"/>
    </source>
</evidence>
<dbReference type="PANTHER" id="PTHR11767:SF61">
    <property type="entry name" value="IRK_C DOMAIN-CONTAINING PROTEIN"/>
    <property type="match status" value="1"/>
</dbReference>
<organism evidence="15 16">
    <name type="scientific">Onchocerca volvulus</name>
    <dbReference type="NCBI Taxonomy" id="6282"/>
    <lineage>
        <taxon>Eukaryota</taxon>
        <taxon>Metazoa</taxon>
        <taxon>Ecdysozoa</taxon>
        <taxon>Nematoda</taxon>
        <taxon>Chromadorea</taxon>
        <taxon>Rhabditida</taxon>
        <taxon>Spirurina</taxon>
        <taxon>Spiruromorpha</taxon>
        <taxon>Filarioidea</taxon>
        <taxon>Onchocercidae</taxon>
        <taxon>Onchocerca</taxon>
    </lineage>
</organism>
<accession>A0A2K6VSF6</accession>
<dbReference type="GO" id="GO:1990573">
    <property type="term" value="P:potassium ion import across plasma membrane"/>
    <property type="evidence" value="ECO:0007669"/>
    <property type="project" value="TreeGrafter"/>
</dbReference>
<reference evidence="15" key="2">
    <citation type="submission" date="2018-02" db="UniProtKB">
        <authorList>
            <consortium name="EnsemblMetazoa"/>
        </authorList>
    </citation>
    <scope>IDENTIFICATION</scope>
</reference>
<evidence type="ECO:0000256" key="7">
    <source>
        <dbReference type="ARBA" id="ARBA00022989"/>
    </source>
</evidence>
<keyword evidence="2 11" id="KW-0813">Transport</keyword>
<dbReference type="GO" id="GO:0005242">
    <property type="term" value="F:inward rectifier potassium channel activity"/>
    <property type="evidence" value="ECO:0007669"/>
    <property type="project" value="InterPro"/>
</dbReference>
<feature type="domain" description="Potassium channel inwardly rectifying transmembrane" evidence="13">
    <location>
        <begin position="26"/>
        <end position="163"/>
    </location>
</feature>
<evidence type="ECO:0000256" key="5">
    <source>
        <dbReference type="ARBA" id="ARBA00022882"/>
    </source>
</evidence>
<keyword evidence="9 12" id="KW-0472">Membrane</keyword>
<keyword evidence="8 11" id="KW-0406">Ion transport</keyword>
<dbReference type="Proteomes" id="UP000024404">
    <property type="component" value="Unassembled WGS sequence"/>
</dbReference>
<keyword evidence="4 11" id="KW-0812">Transmembrane</keyword>
<feature type="transmembrane region" description="Helical" evidence="12">
    <location>
        <begin position="61"/>
        <end position="84"/>
    </location>
</feature>
<dbReference type="AlphaFoldDB" id="A0A2K6VSF6"/>
<dbReference type="Pfam" id="PF01007">
    <property type="entry name" value="IRK"/>
    <property type="match status" value="1"/>
</dbReference>
<dbReference type="PANTHER" id="PTHR11767">
    <property type="entry name" value="INWARD RECTIFIER POTASSIUM CHANNEL"/>
    <property type="match status" value="1"/>
</dbReference>
<dbReference type="EMBL" id="CMVM020000058">
    <property type="status" value="NOT_ANNOTATED_CDS"/>
    <property type="molecule type" value="Genomic_DNA"/>
</dbReference>
<dbReference type="InterPro" id="IPR040445">
    <property type="entry name" value="Kir_TM"/>
</dbReference>
<feature type="transmembrane region" description="Helical" evidence="12">
    <location>
        <begin position="134"/>
        <end position="161"/>
    </location>
</feature>
<evidence type="ECO:0000256" key="12">
    <source>
        <dbReference type="SAM" id="Phobius"/>
    </source>
</evidence>
<reference evidence="16" key="1">
    <citation type="submission" date="2013-10" db="EMBL/GenBank/DDBJ databases">
        <title>Genome sequencing of Onchocerca volvulus.</title>
        <authorList>
            <person name="Cotton J."/>
            <person name="Tsai J."/>
            <person name="Stanley E."/>
            <person name="Tracey A."/>
            <person name="Holroyd N."/>
            <person name="Lustigman S."/>
            <person name="Berriman M."/>
        </authorList>
    </citation>
    <scope>NUCLEOTIDE SEQUENCE</scope>
</reference>
<dbReference type="InterPro" id="IPR041647">
    <property type="entry name" value="IRK_C"/>
</dbReference>
<dbReference type="STRING" id="6282.A0A2K6VSF6"/>
<keyword evidence="10 11" id="KW-0407">Ion channel</keyword>
<dbReference type="PRINTS" id="PR01320">
    <property type="entry name" value="KIRCHANNEL"/>
</dbReference>
<evidence type="ECO:0000256" key="8">
    <source>
        <dbReference type="ARBA" id="ARBA00023065"/>
    </source>
</evidence>
<dbReference type="Gene3D" id="1.10.287.70">
    <property type="match status" value="1"/>
</dbReference>
<evidence type="ECO:0000259" key="13">
    <source>
        <dbReference type="Pfam" id="PF01007"/>
    </source>
</evidence>
<evidence type="ECO:0000259" key="14">
    <source>
        <dbReference type="Pfam" id="PF17655"/>
    </source>
</evidence>
<dbReference type="InterPro" id="IPR016449">
    <property type="entry name" value="K_chnl_inward-rec_Kir"/>
</dbReference>
<evidence type="ECO:0000313" key="16">
    <source>
        <dbReference type="Proteomes" id="UP000024404"/>
    </source>
</evidence>
<evidence type="ECO:0000256" key="4">
    <source>
        <dbReference type="ARBA" id="ARBA00022692"/>
    </source>
</evidence>
<evidence type="ECO:0000256" key="3">
    <source>
        <dbReference type="ARBA" id="ARBA00022538"/>
    </source>
</evidence>
<evidence type="ECO:0000256" key="9">
    <source>
        <dbReference type="ARBA" id="ARBA00023136"/>
    </source>
</evidence>